<sequence length="84" mass="9364">MLDESREEGHANNAFALVRPPGHHATPSQAAGFCIFNNVAIAAKYAMDKYGLQRVLIVDWDVHHGNGIQDAFYYVSFVEMVLLN</sequence>
<dbReference type="InterPro" id="IPR023801">
    <property type="entry name" value="His_deacetylse_dom"/>
</dbReference>
<feature type="domain" description="Histone deacetylase" evidence="11">
    <location>
        <begin position="8"/>
        <end position="75"/>
    </location>
</feature>
<evidence type="ECO:0000256" key="9">
    <source>
        <dbReference type="ARBA" id="ARBA00023242"/>
    </source>
</evidence>
<dbReference type="GO" id="GO:0040029">
    <property type="term" value="P:epigenetic regulation of gene expression"/>
    <property type="evidence" value="ECO:0007669"/>
    <property type="project" value="TreeGrafter"/>
</dbReference>
<evidence type="ECO:0000259" key="11">
    <source>
        <dbReference type="Pfam" id="PF00850"/>
    </source>
</evidence>
<dbReference type="PRINTS" id="PR01270">
    <property type="entry name" value="HDASUPER"/>
</dbReference>
<dbReference type="AlphaFoldDB" id="A0A3P6NJT7"/>
<dbReference type="SUPFAM" id="SSF52768">
    <property type="entry name" value="Arginase/deacetylase"/>
    <property type="match status" value="1"/>
</dbReference>
<dbReference type="PANTHER" id="PTHR10625:SF5">
    <property type="entry name" value="HISTONE DEACETYLASE"/>
    <property type="match status" value="1"/>
</dbReference>
<dbReference type="EC" id="3.5.1.98" evidence="3"/>
<keyword evidence="4" id="KW-0678">Repressor</keyword>
<dbReference type="PANTHER" id="PTHR10625">
    <property type="entry name" value="HISTONE DEACETYLASE HDAC1-RELATED"/>
    <property type="match status" value="1"/>
</dbReference>
<dbReference type="InterPro" id="IPR000286">
    <property type="entry name" value="HDACs"/>
</dbReference>
<comment type="similarity">
    <text evidence="2">Belongs to the histone deacetylase family. HD type 2 subfamily.</text>
</comment>
<proteinExistence type="inferred from homology"/>
<keyword evidence="13" id="KW-1185">Reference proteome</keyword>
<comment type="catalytic activity">
    <reaction evidence="10">
        <text>N(6)-acetyl-L-lysyl-[histone] + H2O = L-lysyl-[histone] + acetate</text>
        <dbReference type="Rhea" id="RHEA:58196"/>
        <dbReference type="Rhea" id="RHEA-COMP:9845"/>
        <dbReference type="Rhea" id="RHEA-COMP:11338"/>
        <dbReference type="ChEBI" id="CHEBI:15377"/>
        <dbReference type="ChEBI" id="CHEBI:29969"/>
        <dbReference type="ChEBI" id="CHEBI:30089"/>
        <dbReference type="ChEBI" id="CHEBI:61930"/>
        <dbReference type="EC" id="3.5.1.98"/>
    </reaction>
</comment>
<dbReference type="OrthoDB" id="424012at2759"/>
<dbReference type="Gene3D" id="3.40.800.20">
    <property type="entry name" value="Histone deacetylase domain"/>
    <property type="match status" value="1"/>
</dbReference>
<protein>
    <recommendedName>
        <fullName evidence="3">histone deacetylase</fullName>
        <ecNumber evidence="3">3.5.1.98</ecNumber>
    </recommendedName>
</protein>
<evidence type="ECO:0000256" key="3">
    <source>
        <dbReference type="ARBA" id="ARBA00012111"/>
    </source>
</evidence>
<dbReference type="Pfam" id="PF00850">
    <property type="entry name" value="Hist_deacetyl"/>
    <property type="match status" value="1"/>
</dbReference>
<evidence type="ECO:0000256" key="7">
    <source>
        <dbReference type="ARBA" id="ARBA00023015"/>
    </source>
</evidence>
<keyword evidence="9" id="KW-0539">Nucleus</keyword>
<dbReference type="Proteomes" id="UP000267096">
    <property type="component" value="Unassembled WGS sequence"/>
</dbReference>
<evidence type="ECO:0000256" key="1">
    <source>
        <dbReference type="ARBA" id="ARBA00004123"/>
    </source>
</evidence>
<evidence type="ECO:0000256" key="10">
    <source>
        <dbReference type="ARBA" id="ARBA00048287"/>
    </source>
</evidence>
<evidence type="ECO:0000256" key="4">
    <source>
        <dbReference type="ARBA" id="ARBA00022491"/>
    </source>
</evidence>
<dbReference type="GO" id="GO:0000118">
    <property type="term" value="C:histone deacetylase complex"/>
    <property type="evidence" value="ECO:0007669"/>
    <property type="project" value="TreeGrafter"/>
</dbReference>
<accession>A0A3P6NJT7</accession>
<dbReference type="GO" id="GO:0141221">
    <property type="term" value="F:histone deacetylase activity, hydrolytic mechanism"/>
    <property type="evidence" value="ECO:0007669"/>
    <property type="project" value="UniProtKB-EC"/>
</dbReference>
<keyword evidence="8" id="KW-0804">Transcription</keyword>
<dbReference type="InterPro" id="IPR037138">
    <property type="entry name" value="His_deacetylse_dom_sf"/>
</dbReference>
<dbReference type="InterPro" id="IPR023696">
    <property type="entry name" value="Ureohydrolase_dom_sf"/>
</dbReference>
<keyword evidence="6" id="KW-0156">Chromatin regulator</keyword>
<comment type="subcellular location">
    <subcellularLocation>
        <location evidence="1">Nucleus</location>
    </subcellularLocation>
</comment>
<evidence type="ECO:0000256" key="8">
    <source>
        <dbReference type="ARBA" id="ARBA00023163"/>
    </source>
</evidence>
<gene>
    <name evidence="12" type="ORF">ASIM_LOCUS6182</name>
</gene>
<evidence type="ECO:0000313" key="12">
    <source>
        <dbReference type="EMBL" id="VDK26646.1"/>
    </source>
</evidence>
<evidence type="ECO:0000256" key="6">
    <source>
        <dbReference type="ARBA" id="ARBA00022853"/>
    </source>
</evidence>
<keyword evidence="7" id="KW-0805">Transcription regulation</keyword>
<evidence type="ECO:0000256" key="5">
    <source>
        <dbReference type="ARBA" id="ARBA00022801"/>
    </source>
</evidence>
<organism evidence="12 13">
    <name type="scientific">Anisakis simplex</name>
    <name type="common">Herring worm</name>
    <dbReference type="NCBI Taxonomy" id="6269"/>
    <lineage>
        <taxon>Eukaryota</taxon>
        <taxon>Metazoa</taxon>
        <taxon>Ecdysozoa</taxon>
        <taxon>Nematoda</taxon>
        <taxon>Chromadorea</taxon>
        <taxon>Rhabditida</taxon>
        <taxon>Spirurina</taxon>
        <taxon>Ascaridomorpha</taxon>
        <taxon>Ascaridoidea</taxon>
        <taxon>Anisakidae</taxon>
        <taxon>Anisakis</taxon>
        <taxon>Anisakis simplex complex</taxon>
    </lineage>
</organism>
<name>A0A3P6NJT7_ANISI</name>
<evidence type="ECO:0000256" key="2">
    <source>
        <dbReference type="ARBA" id="ARBA00007738"/>
    </source>
</evidence>
<keyword evidence="5" id="KW-0378">Hydrolase</keyword>
<reference evidence="12 13" key="1">
    <citation type="submission" date="2018-11" db="EMBL/GenBank/DDBJ databases">
        <authorList>
            <consortium name="Pathogen Informatics"/>
        </authorList>
    </citation>
    <scope>NUCLEOTIDE SEQUENCE [LARGE SCALE GENOMIC DNA]</scope>
</reference>
<dbReference type="EMBL" id="UYRR01013087">
    <property type="protein sequence ID" value="VDK26646.1"/>
    <property type="molecule type" value="Genomic_DNA"/>
</dbReference>
<evidence type="ECO:0000313" key="13">
    <source>
        <dbReference type="Proteomes" id="UP000267096"/>
    </source>
</evidence>